<reference evidence="3" key="1">
    <citation type="journal article" date="2019" name="Int. J. Syst. Evol. Microbiol.">
        <title>The Global Catalogue of Microorganisms (GCM) 10K type strain sequencing project: providing services to taxonomists for standard genome sequencing and annotation.</title>
        <authorList>
            <consortium name="The Broad Institute Genomics Platform"/>
            <consortium name="The Broad Institute Genome Sequencing Center for Infectious Disease"/>
            <person name="Wu L."/>
            <person name="Ma J."/>
        </authorList>
    </citation>
    <scope>NUCLEOTIDE SEQUENCE [LARGE SCALE GENOMIC DNA]</scope>
    <source>
        <strain evidence="3">JCM 18014</strain>
    </source>
</reference>
<feature type="chain" id="PRO_5045041422" evidence="1">
    <location>
        <begin position="22"/>
        <end position="204"/>
    </location>
</feature>
<dbReference type="EMBL" id="BAABHV010000009">
    <property type="protein sequence ID" value="GAA5051032.1"/>
    <property type="molecule type" value="Genomic_DNA"/>
</dbReference>
<dbReference type="RefSeq" id="WP_346032065.1">
    <property type="nucleotide sequence ID" value="NZ_BAABHV010000009.1"/>
</dbReference>
<evidence type="ECO:0000256" key="1">
    <source>
        <dbReference type="SAM" id="SignalP"/>
    </source>
</evidence>
<accession>A0ABP9K4C2</accession>
<keyword evidence="1" id="KW-0732">Signal</keyword>
<feature type="signal peptide" evidence="1">
    <location>
        <begin position="1"/>
        <end position="21"/>
    </location>
</feature>
<comment type="caution">
    <text evidence="2">The sequence shown here is derived from an EMBL/GenBank/DDBJ whole genome shotgun (WGS) entry which is preliminary data.</text>
</comment>
<dbReference type="Proteomes" id="UP001500518">
    <property type="component" value="Unassembled WGS sequence"/>
</dbReference>
<proteinExistence type="predicted"/>
<protein>
    <submittedName>
        <fullName evidence="2">Uncharacterized protein</fullName>
    </submittedName>
</protein>
<gene>
    <name evidence="2" type="ORF">GCM10023208_10460</name>
</gene>
<organism evidence="2 3">
    <name type="scientific">Erythrobacter westpacificensis</name>
    <dbReference type="NCBI Taxonomy" id="1055231"/>
    <lineage>
        <taxon>Bacteria</taxon>
        <taxon>Pseudomonadati</taxon>
        <taxon>Pseudomonadota</taxon>
        <taxon>Alphaproteobacteria</taxon>
        <taxon>Sphingomonadales</taxon>
        <taxon>Erythrobacteraceae</taxon>
        <taxon>Erythrobacter/Porphyrobacter group</taxon>
        <taxon>Erythrobacter</taxon>
    </lineage>
</organism>
<evidence type="ECO:0000313" key="3">
    <source>
        <dbReference type="Proteomes" id="UP001500518"/>
    </source>
</evidence>
<keyword evidence="3" id="KW-1185">Reference proteome</keyword>
<name>A0ABP9K4C2_9SPHN</name>
<evidence type="ECO:0000313" key="2">
    <source>
        <dbReference type="EMBL" id="GAA5051032.1"/>
    </source>
</evidence>
<sequence length="204" mass="22258">MNRVATLLALPLLTLTAPAMAQDDVTDREPDALDVAMTPLSDLNLARDPIPPILLWANENPYANEGLEDCANIRSGIADLDAVLGDDADTETEEERRLTVTGVAQRAVGMFIPFRGIIREISGANEHEYKFRQAIAAGLMRRAYLKGLGEARGCPYPARPMPPEMLAAMQEGESTVPAEPDWQITTVGEDGTRFVSRPVVQEVE</sequence>